<evidence type="ECO:0000313" key="3">
    <source>
        <dbReference type="Proteomes" id="UP000324222"/>
    </source>
</evidence>
<dbReference type="Proteomes" id="UP000324222">
    <property type="component" value="Unassembled WGS sequence"/>
</dbReference>
<dbReference type="AlphaFoldDB" id="A0A5B7D5T9"/>
<sequence length="239" mass="25789">MPTWPVLRGEITAGADEEEEEEEGEEETRDFYVDGPSVPKYSKCLLHKTPPEHQQQQQAPPPRVARHLSVQLSGAHLSPTHPTTSPGDGLVSERGGRCQHAGPDSRRCLVRVAAAAAAPACVSVKCCTAYQVKGDAQPLQKSEGQCQYGFAAAVVRAAAAAACPEGEQGSDGLLQRHQEVHHLAGDSAVQAGRRRFAFAGTSRRTGHPPCTEGAQGEERRREGRAYFFICTWRVARVVT</sequence>
<reference evidence="2 3" key="1">
    <citation type="submission" date="2019-05" db="EMBL/GenBank/DDBJ databases">
        <title>Another draft genome of Portunus trituberculatus and its Hox gene families provides insights of decapod evolution.</title>
        <authorList>
            <person name="Jeong J.-H."/>
            <person name="Song I."/>
            <person name="Kim S."/>
            <person name="Choi T."/>
            <person name="Kim D."/>
            <person name="Ryu S."/>
            <person name="Kim W."/>
        </authorList>
    </citation>
    <scope>NUCLEOTIDE SEQUENCE [LARGE SCALE GENOMIC DNA]</scope>
    <source>
        <tissue evidence="2">Muscle</tissue>
    </source>
</reference>
<name>A0A5B7D5T9_PORTR</name>
<dbReference type="EMBL" id="VSRR010000521">
    <property type="protein sequence ID" value="MPC16623.1"/>
    <property type="molecule type" value="Genomic_DNA"/>
</dbReference>
<accession>A0A5B7D5T9</accession>
<protein>
    <submittedName>
        <fullName evidence="2">Uncharacterized protein</fullName>
    </submittedName>
</protein>
<evidence type="ECO:0000313" key="2">
    <source>
        <dbReference type="EMBL" id="MPC16623.1"/>
    </source>
</evidence>
<evidence type="ECO:0000256" key="1">
    <source>
        <dbReference type="SAM" id="MobiDB-lite"/>
    </source>
</evidence>
<feature type="compositionally biased region" description="Acidic residues" evidence="1">
    <location>
        <begin position="15"/>
        <end position="28"/>
    </location>
</feature>
<organism evidence="2 3">
    <name type="scientific">Portunus trituberculatus</name>
    <name type="common">Swimming crab</name>
    <name type="synonym">Neptunus trituberculatus</name>
    <dbReference type="NCBI Taxonomy" id="210409"/>
    <lineage>
        <taxon>Eukaryota</taxon>
        <taxon>Metazoa</taxon>
        <taxon>Ecdysozoa</taxon>
        <taxon>Arthropoda</taxon>
        <taxon>Crustacea</taxon>
        <taxon>Multicrustacea</taxon>
        <taxon>Malacostraca</taxon>
        <taxon>Eumalacostraca</taxon>
        <taxon>Eucarida</taxon>
        <taxon>Decapoda</taxon>
        <taxon>Pleocyemata</taxon>
        <taxon>Brachyura</taxon>
        <taxon>Eubrachyura</taxon>
        <taxon>Portunoidea</taxon>
        <taxon>Portunidae</taxon>
        <taxon>Portuninae</taxon>
        <taxon>Portunus</taxon>
    </lineage>
</organism>
<gene>
    <name evidence="2" type="ORF">E2C01_009453</name>
</gene>
<proteinExistence type="predicted"/>
<comment type="caution">
    <text evidence="2">The sequence shown here is derived from an EMBL/GenBank/DDBJ whole genome shotgun (WGS) entry which is preliminary data.</text>
</comment>
<feature type="region of interest" description="Disordered" evidence="1">
    <location>
        <begin position="1"/>
        <end position="98"/>
    </location>
</feature>
<keyword evidence="3" id="KW-1185">Reference proteome</keyword>